<feature type="region of interest" description="Disordered" evidence="1">
    <location>
        <begin position="1"/>
        <end position="104"/>
    </location>
</feature>
<gene>
    <name evidence="2" type="ORF">SAMN02799620_03811</name>
</gene>
<accession>A0A1G4WL26</accession>
<feature type="compositionally biased region" description="Basic and acidic residues" evidence="1">
    <location>
        <begin position="39"/>
        <end position="52"/>
    </location>
</feature>
<organism evidence="2 3">
    <name type="scientific">Mycolicibacterium fluoranthenivorans</name>
    <dbReference type="NCBI Taxonomy" id="258505"/>
    <lineage>
        <taxon>Bacteria</taxon>
        <taxon>Bacillati</taxon>
        <taxon>Actinomycetota</taxon>
        <taxon>Actinomycetes</taxon>
        <taxon>Mycobacteriales</taxon>
        <taxon>Mycobacteriaceae</taxon>
        <taxon>Mycolicibacterium</taxon>
    </lineage>
</organism>
<sequence>DGAGSTECGQRGIGESLSQRHRPRTGTGPVTVRKPVHPTHGERHRDDQREADLPPPTDTAPRPVTRQKIPHDHSPHIRSPARQLRRASARCSREPTPKPNGDLAHSNYLGDPARYCAAHTHPSRTRKIPVQPRWRTLTYTRLECQSRKSSGYRATFHAQSSGISPTRAAMHGATDRGEARSHRSVGELAHGDGVPLIGLLTAVAKNGHPVCRM</sequence>
<dbReference type="EMBL" id="FMUB01000007">
    <property type="protein sequence ID" value="SCX24910.1"/>
    <property type="molecule type" value="Genomic_DNA"/>
</dbReference>
<proteinExistence type="predicted"/>
<evidence type="ECO:0000313" key="3">
    <source>
        <dbReference type="Proteomes" id="UP000199707"/>
    </source>
</evidence>
<name>A0A1G4WL26_9MYCO</name>
<dbReference type="AlphaFoldDB" id="A0A1G4WL26"/>
<protein>
    <submittedName>
        <fullName evidence="2">Uncharacterized protein</fullName>
    </submittedName>
</protein>
<reference evidence="3" key="1">
    <citation type="submission" date="2016-10" db="EMBL/GenBank/DDBJ databases">
        <authorList>
            <person name="Varghese N."/>
            <person name="Submissions S."/>
        </authorList>
    </citation>
    <scope>NUCLEOTIDE SEQUENCE [LARGE SCALE GENOMIC DNA]</scope>
    <source>
        <strain evidence="3">UNC267MFSha1.1M11</strain>
    </source>
</reference>
<feature type="non-terminal residue" evidence="2">
    <location>
        <position position="1"/>
    </location>
</feature>
<evidence type="ECO:0000313" key="2">
    <source>
        <dbReference type="EMBL" id="SCX24910.1"/>
    </source>
</evidence>
<evidence type="ECO:0000256" key="1">
    <source>
        <dbReference type="SAM" id="MobiDB-lite"/>
    </source>
</evidence>
<dbReference type="Proteomes" id="UP000199707">
    <property type="component" value="Unassembled WGS sequence"/>
</dbReference>